<dbReference type="Pfam" id="PF00410">
    <property type="entry name" value="Ribosomal_S8"/>
    <property type="match status" value="1"/>
</dbReference>
<dbReference type="Gene3D" id="3.30.1490.10">
    <property type="match status" value="1"/>
</dbReference>
<keyword evidence="9" id="KW-1185">Reference proteome</keyword>
<dbReference type="GO" id="GO:1990904">
    <property type="term" value="C:ribonucleoprotein complex"/>
    <property type="evidence" value="ECO:0007669"/>
    <property type="project" value="UniProtKB-KW"/>
</dbReference>
<evidence type="ECO:0000256" key="5">
    <source>
        <dbReference type="ARBA" id="ARBA00035525"/>
    </source>
</evidence>
<gene>
    <name evidence="8" type="primary">rpsH</name>
    <name evidence="8" type="ORF">E5P55_00965</name>
</gene>
<comment type="subunit">
    <text evidence="6">Part of the 30S ribosomal subunit. Contacts proteins S5 and S12.</text>
</comment>
<dbReference type="InterPro" id="IPR035987">
    <property type="entry name" value="Ribosomal_uS8_sf"/>
</dbReference>
<evidence type="ECO:0000256" key="6">
    <source>
        <dbReference type="ARBA" id="ARBA00046740"/>
    </source>
</evidence>
<dbReference type="GO" id="GO:0005840">
    <property type="term" value="C:ribosome"/>
    <property type="evidence" value="ECO:0007669"/>
    <property type="project" value="UniProtKB-KW"/>
</dbReference>
<evidence type="ECO:0000313" key="9">
    <source>
        <dbReference type="Proteomes" id="UP000594451"/>
    </source>
</evidence>
<evidence type="ECO:0000256" key="4">
    <source>
        <dbReference type="ARBA" id="ARBA00035258"/>
    </source>
</evidence>
<keyword evidence="3 7" id="KW-0687">Ribonucleoprotein</keyword>
<dbReference type="Proteomes" id="UP000594451">
    <property type="component" value="Chromosome"/>
</dbReference>
<name>A0A7T0BRM7_9BACT</name>
<dbReference type="GO" id="GO:0006412">
    <property type="term" value="P:translation"/>
    <property type="evidence" value="ECO:0007669"/>
    <property type="project" value="InterPro"/>
</dbReference>
<evidence type="ECO:0000313" key="8">
    <source>
        <dbReference type="EMBL" id="QPJ58604.1"/>
    </source>
</evidence>
<evidence type="ECO:0000256" key="2">
    <source>
        <dbReference type="ARBA" id="ARBA00022980"/>
    </source>
</evidence>
<protein>
    <recommendedName>
        <fullName evidence="4">Small ribosomal subunit protein uS8</fullName>
    </recommendedName>
    <alternativeName>
        <fullName evidence="5">30S ribosomal protein S8</fullName>
    </alternativeName>
</protein>
<dbReference type="InterPro" id="IPR047863">
    <property type="entry name" value="Ribosomal_uS8_CS"/>
</dbReference>
<organism evidence="8 9">
    <name type="scientific">Candidatus Pinguicoccus supinus</name>
    <dbReference type="NCBI Taxonomy" id="2529394"/>
    <lineage>
        <taxon>Bacteria</taxon>
        <taxon>Pseudomonadati</taxon>
        <taxon>Verrucomicrobiota</taxon>
        <taxon>Candidatus Pinguicoccus</taxon>
    </lineage>
</organism>
<proteinExistence type="inferred from homology"/>
<keyword evidence="2 7" id="KW-0689">Ribosomal protein</keyword>
<accession>A0A7T0BRM7</accession>
<evidence type="ECO:0000256" key="3">
    <source>
        <dbReference type="ARBA" id="ARBA00023274"/>
    </source>
</evidence>
<dbReference type="SUPFAM" id="SSF56047">
    <property type="entry name" value="Ribosomal protein S8"/>
    <property type="match status" value="1"/>
</dbReference>
<dbReference type="AlphaFoldDB" id="A0A7T0BRM7"/>
<dbReference type="InterPro" id="IPR000630">
    <property type="entry name" value="Ribosomal_uS8"/>
</dbReference>
<sequence length="99" mass="11331">MVLKLLLKTFFIRKYKVFFFKGLLKKINVYLESNLTNDIKYLNSIDCISLPGRKVFIKCLNLKFKSFPGLNIISSSKGIITSVEALKLNVGGENILNIW</sequence>
<dbReference type="KEGG" id="psup:E5P55_00965"/>
<dbReference type="PROSITE" id="PS00053">
    <property type="entry name" value="RIBOSOMAL_S8"/>
    <property type="match status" value="1"/>
</dbReference>
<dbReference type="GO" id="GO:0003735">
    <property type="term" value="F:structural constituent of ribosome"/>
    <property type="evidence" value="ECO:0007669"/>
    <property type="project" value="InterPro"/>
</dbReference>
<evidence type="ECO:0000256" key="1">
    <source>
        <dbReference type="ARBA" id="ARBA00006471"/>
    </source>
</evidence>
<dbReference type="EMBL" id="CP039370">
    <property type="protein sequence ID" value="QPJ58604.1"/>
    <property type="molecule type" value="Genomic_DNA"/>
</dbReference>
<comment type="similarity">
    <text evidence="1 7">Belongs to the universal ribosomal protein uS8 family.</text>
</comment>
<evidence type="ECO:0000256" key="7">
    <source>
        <dbReference type="RuleBase" id="RU003660"/>
    </source>
</evidence>
<reference evidence="8 9" key="1">
    <citation type="journal article" date="2020" name="Sci. Rep.">
        <title>Morphology, ultrastructure, genomics, and phylogeny of Euplotes vanleeuwenhoeki sp. nov. and its ultra-reduced endosymbiont Candidatus Pinguicoccus supinus sp. nov.</title>
        <authorList>
            <person name="Serra V."/>
            <person name="Gammuto L."/>
            <person name="Nitla V."/>
            <person name="Castelli M."/>
            <person name="Lanzoni O."/>
            <person name="Sassera D."/>
            <person name="Bandi C."/>
            <person name="Sandeep B.V."/>
            <person name="Verni F."/>
            <person name="Modeo L."/>
            <person name="Petroni G."/>
        </authorList>
    </citation>
    <scope>NUCLEOTIDE SEQUENCE [LARGE SCALE GENOMIC DNA]</scope>
    <source>
        <strain evidence="8 9">KKR18_Esm</strain>
    </source>
</reference>